<dbReference type="SUPFAM" id="SSF53850">
    <property type="entry name" value="Periplasmic binding protein-like II"/>
    <property type="match status" value="1"/>
</dbReference>
<evidence type="ECO:0000259" key="5">
    <source>
        <dbReference type="PROSITE" id="PS50931"/>
    </source>
</evidence>
<dbReference type="PANTHER" id="PTHR30118">
    <property type="entry name" value="HTH-TYPE TRANSCRIPTIONAL REGULATOR LEUO-RELATED"/>
    <property type="match status" value="1"/>
</dbReference>
<reference evidence="6 7" key="1">
    <citation type="submission" date="2021-12" db="EMBL/GenBank/DDBJ databases">
        <title>Discovery of the Pendulisporaceae a myxobacterial family with distinct sporulation behavior and unique specialized metabolism.</title>
        <authorList>
            <person name="Garcia R."/>
            <person name="Popoff A."/>
            <person name="Bader C.D."/>
            <person name="Loehr J."/>
            <person name="Walesch S."/>
            <person name="Walt C."/>
            <person name="Boldt J."/>
            <person name="Bunk B."/>
            <person name="Haeckl F.J.F.P.J."/>
            <person name="Gunesch A.P."/>
            <person name="Birkelbach J."/>
            <person name="Nuebel U."/>
            <person name="Pietschmann T."/>
            <person name="Bach T."/>
            <person name="Mueller R."/>
        </authorList>
    </citation>
    <scope>NUCLEOTIDE SEQUENCE [LARGE SCALE GENOMIC DNA]</scope>
    <source>
        <strain evidence="6 7">MSr11954</strain>
    </source>
</reference>
<dbReference type="Gene3D" id="1.10.10.10">
    <property type="entry name" value="Winged helix-like DNA-binding domain superfamily/Winged helix DNA-binding domain"/>
    <property type="match status" value="1"/>
</dbReference>
<evidence type="ECO:0000313" key="6">
    <source>
        <dbReference type="EMBL" id="WXB18558.1"/>
    </source>
</evidence>
<dbReference type="Pfam" id="PF03466">
    <property type="entry name" value="LysR_substrate"/>
    <property type="match status" value="1"/>
</dbReference>
<evidence type="ECO:0000256" key="1">
    <source>
        <dbReference type="ARBA" id="ARBA00009437"/>
    </source>
</evidence>
<comment type="similarity">
    <text evidence="1">Belongs to the LysR transcriptional regulatory family.</text>
</comment>
<dbReference type="InterPro" id="IPR005119">
    <property type="entry name" value="LysR_subst-bd"/>
</dbReference>
<keyword evidence="4" id="KW-0804">Transcription</keyword>
<dbReference type="CDD" id="cd08417">
    <property type="entry name" value="PBP2_Nitroaromatics_like"/>
    <property type="match status" value="1"/>
</dbReference>
<dbReference type="Proteomes" id="UP001370348">
    <property type="component" value="Chromosome"/>
</dbReference>
<feature type="domain" description="HTH lysR-type" evidence="5">
    <location>
        <begin position="1"/>
        <end position="58"/>
    </location>
</feature>
<dbReference type="InterPro" id="IPR050389">
    <property type="entry name" value="LysR-type_TF"/>
</dbReference>
<dbReference type="EMBL" id="CP089984">
    <property type="protein sequence ID" value="WXB18558.1"/>
    <property type="molecule type" value="Genomic_DNA"/>
</dbReference>
<dbReference type="PROSITE" id="PS50931">
    <property type="entry name" value="HTH_LYSR"/>
    <property type="match status" value="1"/>
</dbReference>
<dbReference type="RefSeq" id="WP_394828189.1">
    <property type="nucleotide sequence ID" value="NZ_CP089984.1"/>
</dbReference>
<name>A0ABZ2M7S0_9BACT</name>
<keyword evidence="3" id="KW-0238">DNA-binding</keyword>
<dbReference type="Pfam" id="PF00126">
    <property type="entry name" value="HTH_1"/>
    <property type="match status" value="1"/>
</dbReference>
<organism evidence="6 7">
    <name type="scientific">Pendulispora albinea</name>
    <dbReference type="NCBI Taxonomy" id="2741071"/>
    <lineage>
        <taxon>Bacteria</taxon>
        <taxon>Pseudomonadati</taxon>
        <taxon>Myxococcota</taxon>
        <taxon>Myxococcia</taxon>
        <taxon>Myxococcales</taxon>
        <taxon>Sorangiineae</taxon>
        <taxon>Pendulisporaceae</taxon>
        <taxon>Pendulispora</taxon>
    </lineage>
</organism>
<accession>A0ABZ2M7S0</accession>
<gene>
    <name evidence="6" type="ORF">LZC94_15115</name>
</gene>
<proteinExistence type="inferred from homology"/>
<protein>
    <submittedName>
        <fullName evidence="6">LysR family transcriptional regulator</fullName>
    </submittedName>
</protein>
<dbReference type="InterPro" id="IPR036390">
    <property type="entry name" value="WH_DNA-bd_sf"/>
</dbReference>
<keyword evidence="7" id="KW-1185">Reference proteome</keyword>
<evidence type="ECO:0000256" key="4">
    <source>
        <dbReference type="ARBA" id="ARBA00023163"/>
    </source>
</evidence>
<keyword evidence="2" id="KW-0805">Transcription regulation</keyword>
<evidence type="ECO:0000256" key="2">
    <source>
        <dbReference type="ARBA" id="ARBA00023015"/>
    </source>
</evidence>
<dbReference type="SUPFAM" id="SSF46785">
    <property type="entry name" value="Winged helix' DNA-binding domain"/>
    <property type="match status" value="1"/>
</dbReference>
<sequence>MDMNLIVALRALLHARNVTRAAKSVGLSQSSMSHALGRLRAHFDDALLVKVGRSMVLTELGKSLIPSVDSAVAQLERVFVRREKFDPLTAERTFHIVGTDNLELYLLPRLMALLAREAPKIDLRVHRLPDDWVSVLERGDADLKLGRKYKIAPTLRSQDLLEERLVCVVRKGHPIANKKRLTAAEYAALAHVVVAPWLALGSPAVSVVDEALLKHGLERRVVLTVPNFLVAPFVVAQNDLALTVSERLTRTFERSLKLEIIELPIRLAHYKLTQVWAERANDDDGHQWLRQTIVRALSNA</sequence>
<dbReference type="InterPro" id="IPR000847">
    <property type="entry name" value="LysR_HTH_N"/>
</dbReference>
<dbReference type="Gene3D" id="3.40.190.10">
    <property type="entry name" value="Periplasmic binding protein-like II"/>
    <property type="match status" value="2"/>
</dbReference>
<dbReference type="InterPro" id="IPR036388">
    <property type="entry name" value="WH-like_DNA-bd_sf"/>
</dbReference>
<evidence type="ECO:0000256" key="3">
    <source>
        <dbReference type="ARBA" id="ARBA00023125"/>
    </source>
</evidence>
<dbReference type="PANTHER" id="PTHR30118:SF15">
    <property type="entry name" value="TRANSCRIPTIONAL REGULATORY PROTEIN"/>
    <property type="match status" value="1"/>
</dbReference>
<dbReference type="InterPro" id="IPR037402">
    <property type="entry name" value="YidZ_PBP2"/>
</dbReference>
<evidence type="ECO:0000313" key="7">
    <source>
        <dbReference type="Proteomes" id="UP001370348"/>
    </source>
</evidence>